<sequence>MSSSPDDEASPTVPETVSLTADERVLPTRSEPLAAAASRPVGGPIGEHAAVGRHWFWSPLRVGLLLAVLALTLSWFGKAACIQQFINDNGDAELDWRSGRPYVAMCYSDIVPLYGAERLNDPNTFPYATQWIENQGQPEEQARYMEYPVLTGLFQWVNAKLTHAWTEVAATGWLPGALPVVIYFDITALFLALAWLTTVWAVARSARGRPWDAVLVAISPLVLVHAFTNFDTLSTMLAATGLLAWSRRRPAVAGLLLGLGAAVKMYPLFLLGPLLMLCLRAGKMRTWTVAAVTTAGTWAVVNLPFMLYMREGWEEFFRLNTERGMDPDSLYNVVSYFTGWSGFDGELIRGEAPTLLNTVSGALFLACCAGIAYIGLAAPVRPRVAQLCFLVVAAFLLTNKVWSPQYSLWLVPLAVLALPRWRLLLGWMLIDALVWAPRMFYYLGVDNRGLPEGWFLGTVVVRDLAVIALCVVIVREIYRPATDIVRGAGVDDPLGGVLDRARDVRKLPGRSARARKTPRHARNALPEQSPAHSNR</sequence>
<feature type="transmembrane region" description="Helical" evidence="9">
    <location>
        <begin position="355"/>
        <end position="378"/>
    </location>
</feature>
<dbReference type="PIRSF" id="PIRSF010361">
    <property type="entry name" value="UCP010361"/>
    <property type="match status" value="1"/>
</dbReference>
<keyword evidence="4 9" id="KW-0812">Transmembrane</keyword>
<feature type="region of interest" description="Disordered" evidence="8">
    <location>
        <begin position="1"/>
        <end position="21"/>
    </location>
</feature>
<keyword evidence="3" id="KW-0808">Transferase</keyword>
<dbReference type="EMBL" id="FOKG01000001">
    <property type="protein sequence ID" value="SFA80217.1"/>
    <property type="molecule type" value="Genomic_DNA"/>
</dbReference>
<feature type="compositionally biased region" description="Basic residues" evidence="8">
    <location>
        <begin position="512"/>
        <end position="522"/>
    </location>
</feature>
<dbReference type="STRING" id="490629.SAMN05216266_101520"/>
<gene>
    <name evidence="10" type="ORF">SAMN05216266_101520</name>
</gene>
<evidence type="ECO:0000256" key="2">
    <source>
        <dbReference type="ARBA" id="ARBA00022475"/>
    </source>
</evidence>
<evidence type="ECO:0000256" key="8">
    <source>
        <dbReference type="SAM" id="MobiDB-lite"/>
    </source>
</evidence>
<feature type="region of interest" description="Disordered" evidence="8">
    <location>
        <begin position="509"/>
        <end position="535"/>
    </location>
</feature>
<feature type="transmembrane region" description="Helical" evidence="9">
    <location>
        <begin position="62"/>
        <end position="86"/>
    </location>
</feature>
<dbReference type="GO" id="GO:0016758">
    <property type="term" value="F:hexosyltransferase activity"/>
    <property type="evidence" value="ECO:0007669"/>
    <property type="project" value="InterPro"/>
</dbReference>
<proteinExistence type="inferred from homology"/>
<dbReference type="GO" id="GO:0005886">
    <property type="term" value="C:plasma membrane"/>
    <property type="evidence" value="ECO:0007669"/>
    <property type="project" value="UniProtKB-SubCell"/>
</dbReference>
<feature type="transmembrane region" description="Helical" evidence="9">
    <location>
        <begin position="251"/>
        <end position="275"/>
    </location>
</feature>
<feature type="transmembrane region" description="Helical" evidence="9">
    <location>
        <begin position="423"/>
        <end position="442"/>
    </location>
</feature>
<keyword evidence="6 9" id="KW-0472">Membrane</keyword>
<evidence type="ECO:0000313" key="11">
    <source>
        <dbReference type="Proteomes" id="UP000243799"/>
    </source>
</evidence>
<evidence type="ECO:0000256" key="3">
    <source>
        <dbReference type="ARBA" id="ARBA00022679"/>
    </source>
</evidence>
<evidence type="ECO:0000256" key="7">
    <source>
        <dbReference type="ARBA" id="ARBA00024033"/>
    </source>
</evidence>
<comment type="subcellular location">
    <subcellularLocation>
        <location evidence="1">Cell membrane</location>
        <topology evidence="1">Multi-pass membrane protein</topology>
    </subcellularLocation>
</comment>
<dbReference type="RefSeq" id="WP_245788085.1">
    <property type="nucleotide sequence ID" value="NZ_FOKG01000001.1"/>
</dbReference>
<feature type="transmembrane region" description="Helical" evidence="9">
    <location>
        <begin position="214"/>
        <end position="245"/>
    </location>
</feature>
<feature type="transmembrane region" description="Helical" evidence="9">
    <location>
        <begin position="454"/>
        <end position="474"/>
    </location>
</feature>
<protein>
    <submittedName>
        <fullName evidence="10">Uncharacterized membrane protein</fullName>
    </submittedName>
</protein>
<evidence type="ECO:0000256" key="6">
    <source>
        <dbReference type="ARBA" id="ARBA00023136"/>
    </source>
</evidence>
<feature type="transmembrane region" description="Helical" evidence="9">
    <location>
        <begin position="287"/>
        <end position="309"/>
    </location>
</feature>
<comment type="similarity">
    <text evidence="7">Belongs to the glycosyltransferase 87 family.</text>
</comment>
<reference evidence="11" key="1">
    <citation type="submission" date="2016-10" db="EMBL/GenBank/DDBJ databases">
        <authorList>
            <person name="Varghese N."/>
            <person name="Submissions S."/>
        </authorList>
    </citation>
    <scope>NUCLEOTIDE SEQUENCE [LARGE SCALE GENOMIC DNA]</scope>
    <source>
        <strain evidence="11">CGMCC 4.3568</strain>
    </source>
</reference>
<accession>A0A1I0VVY4</accession>
<evidence type="ECO:0000256" key="5">
    <source>
        <dbReference type="ARBA" id="ARBA00022989"/>
    </source>
</evidence>
<organism evidence="10 11">
    <name type="scientific">Amycolatopsis marina</name>
    <dbReference type="NCBI Taxonomy" id="490629"/>
    <lineage>
        <taxon>Bacteria</taxon>
        <taxon>Bacillati</taxon>
        <taxon>Actinomycetota</taxon>
        <taxon>Actinomycetes</taxon>
        <taxon>Pseudonocardiales</taxon>
        <taxon>Pseudonocardiaceae</taxon>
        <taxon>Amycolatopsis</taxon>
    </lineage>
</organism>
<keyword evidence="11" id="KW-1185">Reference proteome</keyword>
<dbReference type="Pfam" id="PF09594">
    <property type="entry name" value="GT87"/>
    <property type="match status" value="1"/>
</dbReference>
<evidence type="ECO:0000256" key="1">
    <source>
        <dbReference type="ARBA" id="ARBA00004651"/>
    </source>
</evidence>
<keyword evidence="5 9" id="KW-1133">Transmembrane helix</keyword>
<evidence type="ECO:0000256" key="4">
    <source>
        <dbReference type="ARBA" id="ARBA00022692"/>
    </source>
</evidence>
<name>A0A1I0VVY4_9PSEU</name>
<feature type="transmembrane region" description="Helical" evidence="9">
    <location>
        <begin position="180"/>
        <end position="202"/>
    </location>
</feature>
<evidence type="ECO:0000313" key="10">
    <source>
        <dbReference type="EMBL" id="SFA80217.1"/>
    </source>
</evidence>
<evidence type="ECO:0000256" key="9">
    <source>
        <dbReference type="SAM" id="Phobius"/>
    </source>
</evidence>
<dbReference type="InterPro" id="IPR016570">
    <property type="entry name" value="UCP010361"/>
</dbReference>
<dbReference type="InterPro" id="IPR018584">
    <property type="entry name" value="GT87"/>
</dbReference>
<keyword evidence="2" id="KW-1003">Cell membrane</keyword>
<dbReference type="AlphaFoldDB" id="A0A1I0VVY4"/>
<dbReference type="Proteomes" id="UP000243799">
    <property type="component" value="Unassembled WGS sequence"/>
</dbReference>